<dbReference type="AlphaFoldDB" id="A0A7U8C5V5"/>
<proteinExistence type="predicted"/>
<evidence type="ECO:0008006" key="4">
    <source>
        <dbReference type="Google" id="ProtNLM"/>
    </source>
</evidence>
<organism evidence="2 3">
    <name type="scientific">Neptuniibacter caesariensis</name>
    <dbReference type="NCBI Taxonomy" id="207954"/>
    <lineage>
        <taxon>Bacteria</taxon>
        <taxon>Pseudomonadati</taxon>
        <taxon>Pseudomonadota</taxon>
        <taxon>Gammaproteobacteria</taxon>
        <taxon>Oceanospirillales</taxon>
        <taxon>Oceanospirillaceae</taxon>
        <taxon>Neptuniibacter</taxon>
    </lineage>
</organism>
<feature type="compositionally biased region" description="Acidic residues" evidence="1">
    <location>
        <begin position="40"/>
        <end position="70"/>
    </location>
</feature>
<dbReference type="Proteomes" id="UP000002171">
    <property type="component" value="Unassembled WGS sequence"/>
</dbReference>
<comment type="caution">
    <text evidence="2">The sequence shown here is derived from an EMBL/GenBank/DDBJ whole genome shotgun (WGS) entry which is preliminary data.</text>
</comment>
<protein>
    <recommendedName>
        <fullName evidence="4">DUF3306 domain-containing protein</fullName>
    </recommendedName>
</protein>
<evidence type="ECO:0000313" key="2">
    <source>
        <dbReference type="EMBL" id="EAR62072.1"/>
    </source>
</evidence>
<name>A0A7U8C5V5_NEPCE</name>
<evidence type="ECO:0000313" key="3">
    <source>
        <dbReference type="Proteomes" id="UP000002171"/>
    </source>
</evidence>
<keyword evidence="3" id="KW-1185">Reference proteome</keyword>
<dbReference type="OrthoDB" id="5609487at2"/>
<accession>A0A7U8C5V5</accession>
<gene>
    <name evidence="2" type="ORF">MED92_10214</name>
</gene>
<dbReference type="Pfam" id="PF11748">
    <property type="entry name" value="DUF3306"/>
    <property type="match status" value="1"/>
</dbReference>
<evidence type="ECO:0000256" key="1">
    <source>
        <dbReference type="SAM" id="MobiDB-lite"/>
    </source>
</evidence>
<reference evidence="2 3" key="1">
    <citation type="submission" date="2006-02" db="EMBL/GenBank/DDBJ databases">
        <authorList>
            <person name="Pinhassi J."/>
            <person name="Pedros-Alio C."/>
            <person name="Ferriera S."/>
            <person name="Johnson J."/>
            <person name="Kravitz S."/>
            <person name="Halpern A."/>
            <person name="Remington K."/>
            <person name="Beeson K."/>
            <person name="Tran B."/>
            <person name="Rogers Y.-H."/>
            <person name="Friedman R."/>
            <person name="Venter J.C."/>
        </authorList>
    </citation>
    <scope>NUCLEOTIDE SEQUENCE [LARGE SCALE GENOMIC DNA]</scope>
    <source>
        <strain evidence="2 3">MED92</strain>
    </source>
</reference>
<feature type="compositionally biased region" description="Acidic residues" evidence="1">
    <location>
        <begin position="167"/>
        <end position="183"/>
    </location>
</feature>
<dbReference type="RefSeq" id="WP_007019709.1">
    <property type="nucleotide sequence ID" value="NZ_CH724125.1"/>
</dbReference>
<sequence>MVDSNESFFSRWSQRKAESRDQPEQESPLSDDSLAGSADEISEDSPSIEDAPPELTDEDMPPVESLDEQSDFSQFLSPGVSEELRNLALRKLFMLPEFNLRDGLNDYDDDFSKMPELTEAVVSKLRSWVNDKGDEIKEQIAEDIQGAEEVSTDESQDSVVQKPESLDFSDYEADELGEADIDG</sequence>
<dbReference type="EMBL" id="AAOW01000004">
    <property type="protein sequence ID" value="EAR62072.1"/>
    <property type="molecule type" value="Genomic_DNA"/>
</dbReference>
<feature type="compositionally biased region" description="Polar residues" evidence="1">
    <location>
        <begin position="1"/>
        <end position="12"/>
    </location>
</feature>
<feature type="region of interest" description="Disordered" evidence="1">
    <location>
        <begin position="1"/>
        <end position="77"/>
    </location>
</feature>
<dbReference type="InterPro" id="IPR021735">
    <property type="entry name" value="DUF3306"/>
</dbReference>
<feature type="region of interest" description="Disordered" evidence="1">
    <location>
        <begin position="145"/>
        <end position="183"/>
    </location>
</feature>